<keyword evidence="6 7" id="KW-0472">Membrane</keyword>
<dbReference type="AlphaFoldDB" id="A0A0P9CB27"/>
<dbReference type="Proteomes" id="UP000050482">
    <property type="component" value="Unassembled WGS sequence"/>
</dbReference>
<evidence type="ECO:0000256" key="6">
    <source>
        <dbReference type="ARBA" id="ARBA00023136"/>
    </source>
</evidence>
<feature type="transmembrane region" description="Helical" evidence="7">
    <location>
        <begin position="86"/>
        <end position="107"/>
    </location>
</feature>
<comment type="caution">
    <text evidence="8">The sequence shown here is derived from an EMBL/GenBank/DDBJ whole genome shotgun (WGS) entry which is preliminary data.</text>
</comment>
<dbReference type="GO" id="GO:0015990">
    <property type="term" value="P:electron transport coupled proton transport"/>
    <property type="evidence" value="ECO:0007669"/>
    <property type="project" value="TreeGrafter"/>
</dbReference>
<comment type="subcellular location">
    <subcellularLocation>
        <location evidence="1">Cell membrane</location>
        <topology evidence="1">Multi-pass membrane protein</topology>
    </subcellularLocation>
</comment>
<feature type="transmembrane region" description="Helical" evidence="7">
    <location>
        <begin position="51"/>
        <end position="74"/>
    </location>
</feature>
<name>A0A0P9CB27_9BACL</name>
<evidence type="ECO:0000313" key="9">
    <source>
        <dbReference type="Proteomes" id="UP000050482"/>
    </source>
</evidence>
<accession>A0A0P9CB27</accession>
<dbReference type="InterPro" id="IPR050968">
    <property type="entry name" value="Cytochrome_c_oxidase_bac_sub4"/>
</dbReference>
<evidence type="ECO:0000313" key="8">
    <source>
        <dbReference type="EMBL" id="KPV42662.1"/>
    </source>
</evidence>
<comment type="similarity">
    <text evidence="2">Belongs to the cytochrome c oxidase bacterial subunit 4 family.</text>
</comment>
<organism evidence="8 9">
    <name type="scientific">Alicyclobacillus ferrooxydans</name>
    <dbReference type="NCBI Taxonomy" id="471514"/>
    <lineage>
        <taxon>Bacteria</taxon>
        <taxon>Bacillati</taxon>
        <taxon>Bacillota</taxon>
        <taxon>Bacilli</taxon>
        <taxon>Bacillales</taxon>
        <taxon>Alicyclobacillaceae</taxon>
        <taxon>Alicyclobacillus</taxon>
    </lineage>
</organism>
<dbReference type="EMBL" id="LJCO01000072">
    <property type="protein sequence ID" value="KPV42662.1"/>
    <property type="molecule type" value="Genomic_DNA"/>
</dbReference>
<sequence>MTKLSTAEDRVRHPEPSHHQHGVGVPIIGFILSIVLTLISLWAVMNKVTTNAGLVTLIMLLAVVQIAIQLFFFMHVTESKGKPWHVWLLGLGFAMTAAVVAGSIWIMTFGAEAY</sequence>
<evidence type="ECO:0000256" key="3">
    <source>
        <dbReference type="ARBA" id="ARBA00022475"/>
    </source>
</evidence>
<dbReference type="GO" id="GO:0015078">
    <property type="term" value="F:proton transmembrane transporter activity"/>
    <property type="evidence" value="ECO:0007669"/>
    <property type="project" value="TreeGrafter"/>
</dbReference>
<keyword evidence="3" id="KW-1003">Cell membrane</keyword>
<evidence type="ECO:0000256" key="2">
    <source>
        <dbReference type="ARBA" id="ARBA00008079"/>
    </source>
</evidence>
<evidence type="ECO:0000256" key="1">
    <source>
        <dbReference type="ARBA" id="ARBA00004651"/>
    </source>
</evidence>
<dbReference type="PATRIC" id="fig|471514.4.peg.1210"/>
<evidence type="ECO:0008006" key="10">
    <source>
        <dbReference type="Google" id="ProtNLM"/>
    </source>
</evidence>
<dbReference type="Pfam" id="PF03626">
    <property type="entry name" value="COX4_pro"/>
    <property type="match status" value="1"/>
</dbReference>
<dbReference type="PANTHER" id="PTHR36835">
    <property type="entry name" value="CYTOCHROME BO(3) UBIQUINOL OXIDASE SUBUNIT 4"/>
    <property type="match status" value="1"/>
</dbReference>
<dbReference type="InterPro" id="IPR005171">
    <property type="entry name" value="Cyt_c_oxidase_su4_prok"/>
</dbReference>
<keyword evidence="9" id="KW-1185">Reference proteome</keyword>
<reference evidence="8 9" key="1">
    <citation type="submission" date="2015-09" db="EMBL/GenBank/DDBJ databases">
        <title>Draft genome sequence of Alicyclobacillus ferrooxydans DSM 22381.</title>
        <authorList>
            <person name="Hemp J."/>
        </authorList>
    </citation>
    <scope>NUCLEOTIDE SEQUENCE [LARGE SCALE GENOMIC DNA]</scope>
    <source>
        <strain evidence="8 9">TC-34</strain>
    </source>
</reference>
<gene>
    <name evidence="8" type="ORF">AN477_16760</name>
</gene>
<dbReference type="PANTHER" id="PTHR36835:SF1">
    <property type="entry name" value="CYTOCHROME BO(3) UBIQUINOL OXIDASE SUBUNIT 4"/>
    <property type="match status" value="1"/>
</dbReference>
<evidence type="ECO:0000256" key="7">
    <source>
        <dbReference type="SAM" id="Phobius"/>
    </source>
</evidence>
<dbReference type="GO" id="GO:0009319">
    <property type="term" value="C:cytochrome o ubiquinol oxidase complex"/>
    <property type="evidence" value="ECO:0007669"/>
    <property type="project" value="TreeGrafter"/>
</dbReference>
<protein>
    <recommendedName>
        <fullName evidence="10">Quinol oxidase subunit 4</fullName>
    </recommendedName>
</protein>
<evidence type="ECO:0000256" key="4">
    <source>
        <dbReference type="ARBA" id="ARBA00022692"/>
    </source>
</evidence>
<feature type="transmembrane region" description="Helical" evidence="7">
    <location>
        <begin position="21"/>
        <end position="45"/>
    </location>
</feature>
<dbReference type="GO" id="GO:0019646">
    <property type="term" value="P:aerobic electron transport chain"/>
    <property type="evidence" value="ECO:0007669"/>
    <property type="project" value="TreeGrafter"/>
</dbReference>
<keyword evidence="4 7" id="KW-0812">Transmembrane</keyword>
<dbReference type="GO" id="GO:0005886">
    <property type="term" value="C:plasma membrane"/>
    <property type="evidence" value="ECO:0007669"/>
    <property type="project" value="UniProtKB-SubCell"/>
</dbReference>
<keyword evidence="5 7" id="KW-1133">Transmembrane helix</keyword>
<evidence type="ECO:0000256" key="5">
    <source>
        <dbReference type="ARBA" id="ARBA00022989"/>
    </source>
</evidence>
<dbReference type="GO" id="GO:0009486">
    <property type="term" value="F:cytochrome bo3 ubiquinol oxidase activity"/>
    <property type="evidence" value="ECO:0007669"/>
    <property type="project" value="TreeGrafter"/>
</dbReference>
<proteinExistence type="inferred from homology"/>
<dbReference type="STRING" id="471514.AN477_16760"/>